<evidence type="ECO:0000313" key="8">
    <source>
        <dbReference type="Proteomes" id="UP000617555"/>
    </source>
</evidence>
<keyword evidence="8" id="KW-1185">Reference proteome</keyword>
<dbReference type="Proteomes" id="UP000617555">
    <property type="component" value="Unassembled WGS sequence"/>
</dbReference>
<evidence type="ECO:0000256" key="1">
    <source>
        <dbReference type="ARBA" id="ARBA00022475"/>
    </source>
</evidence>
<dbReference type="InterPro" id="IPR011921">
    <property type="entry name" value="Lipid_A_MsbB"/>
</dbReference>
<dbReference type="EC" id="2.3.1.243" evidence="6"/>
<gene>
    <name evidence="6 7" type="primary">lpxM</name>
    <name evidence="7" type="ORF">GCM10011607_19440</name>
</gene>
<keyword evidence="6" id="KW-0812">Transmembrane</keyword>
<comment type="caution">
    <text evidence="7">The sequence shown here is derived from an EMBL/GenBank/DDBJ whole genome shotgun (WGS) entry which is preliminary data.</text>
</comment>
<dbReference type="InterPro" id="IPR004960">
    <property type="entry name" value="LipA_acyltrans"/>
</dbReference>
<dbReference type="CDD" id="cd07984">
    <property type="entry name" value="LPLAT_LABLAT-like"/>
    <property type="match status" value="1"/>
</dbReference>
<sequence length="311" mass="35771">MSREAKHFDTRFKMALLHPRFWPTWLAIAVLFLFGILPASVRDPIARRLAVIVMKIAKKPIRIARINISHCFPEMSETEVEALVEQNVKMFVLVLLSQAELLFRSTAHLKRRIQMNGFEHVKAARDAGQPIIFIMPHVWPMEYAGLRVNMEIPLVTMAKAHRNDLFNWFSNRMRSSQNGRVYMREAGIRALLAELKKDNSFFYLPDEDLGPDKSVFTPFLGTVKATLPVVGRLAQAGNAQVMPVKIGYNEQDRQFIMTVMPAIAPQDMVGKENEALALNKVVEQVITAYPEQYMWFLRLLKTRPPGEQRFY</sequence>
<evidence type="ECO:0000256" key="5">
    <source>
        <dbReference type="ARBA" id="ARBA00023315"/>
    </source>
</evidence>
<comment type="catalytic activity">
    <reaction evidence="6">
        <text>an alpha-Kdo-(2-&gt;4)-alpha-Kdo-(2-&gt;6)-(acyl)-lipid IVA + a fatty acyl-[ACP] = an alpha-Kdo-(2-&gt;4)-alpha-Kdo-(2-&gt;6)-lipid A + holo-[ACP]</text>
        <dbReference type="Rhea" id="RHEA:69400"/>
        <dbReference type="Rhea" id="RHEA-COMP:9685"/>
        <dbReference type="Rhea" id="RHEA-COMP:14125"/>
        <dbReference type="ChEBI" id="CHEBI:64479"/>
        <dbReference type="ChEBI" id="CHEBI:138651"/>
        <dbReference type="ChEBI" id="CHEBI:176430"/>
        <dbReference type="ChEBI" id="CHEBI:176431"/>
        <dbReference type="EC" id="2.3.1.243"/>
    </reaction>
</comment>
<dbReference type="PANTHER" id="PTHR30606">
    <property type="entry name" value="LIPID A BIOSYNTHESIS LAUROYL ACYLTRANSFERASE"/>
    <property type="match status" value="1"/>
</dbReference>
<comment type="similarity">
    <text evidence="6">Belongs to the LpxL/LpxM/LpxP family. LpxM subfamily.</text>
</comment>
<accession>A0ABQ1J343</accession>
<dbReference type="NCBIfam" id="TIGR02208">
    <property type="entry name" value="lipid_A_msbB"/>
    <property type="match status" value="1"/>
</dbReference>
<dbReference type="Pfam" id="PF03279">
    <property type="entry name" value="Lip_A_acyltrans"/>
    <property type="match status" value="1"/>
</dbReference>
<name>A0ABQ1J343_9GAMM</name>
<keyword evidence="2 6" id="KW-0997">Cell inner membrane</keyword>
<reference evidence="8" key="1">
    <citation type="journal article" date="2019" name="Int. J. Syst. Evol. Microbiol.">
        <title>The Global Catalogue of Microorganisms (GCM) 10K type strain sequencing project: providing services to taxonomists for standard genome sequencing and annotation.</title>
        <authorList>
            <consortium name="The Broad Institute Genomics Platform"/>
            <consortium name="The Broad Institute Genome Sequencing Center for Infectious Disease"/>
            <person name="Wu L."/>
            <person name="Ma J."/>
        </authorList>
    </citation>
    <scope>NUCLEOTIDE SEQUENCE [LARGE SCALE GENOMIC DNA]</scope>
    <source>
        <strain evidence="8">CGMCC 1.15339</strain>
    </source>
</reference>
<organism evidence="7 8">
    <name type="scientific">Shewanella inventionis</name>
    <dbReference type="NCBI Taxonomy" id="1738770"/>
    <lineage>
        <taxon>Bacteria</taxon>
        <taxon>Pseudomonadati</taxon>
        <taxon>Pseudomonadota</taxon>
        <taxon>Gammaproteobacteria</taxon>
        <taxon>Alteromonadales</taxon>
        <taxon>Shewanellaceae</taxon>
        <taxon>Shewanella</taxon>
    </lineage>
</organism>
<evidence type="ECO:0000313" key="7">
    <source>
        <dbReference type="EMBL" id="GGB58896.1"/>
    </source>
</evidence>
<keyword evidence="1 6" id="KW-1003">Cell membrane</keyword>
<comment type="subcellular location">
    <subcellularLocation>
        <location evidence="6">Cell inner membrane</location>
        <topology evidence="6">Single-pass membrane protein</topology>
    </subcellularLocation>
</comment>
<evidence type="ECO:0000256" key="4">
    <source>
        <dbReference type="ARBA" id="ARBA00023136"/>
    </source>
</evidence>
<dbReference type="SUPFAM" id="SSF50494">
    <property type="entry name" value="Trypsin-like serine proteases"/>
    <property type="match status" value="1"/>
</dbReference>
<dbReference type="RefSeq" id="WP_188739167.1">
    <property type="nucleotide sequence ID" value="NZ_BMII01000014.1"/>
</dbReference>
<evidence type="ECO:0000256" key="2">
    <source>
        <dbReference type="ARBA" id="ARBA00022519"/>
    </source>
</evidence>
<comment type="pathway">
    <text evidence="6">Glycolipid biosynthesis; KDO(2)-lipid A biosynthesis; KDO(2)-lipid A from CMP-3-deoxy-D-manno-octulosonate and lipid IV(A): step 4/4.</text>
</comment>
<dbReference type="HAMAP" id="MF_01944">
    <property type="entry name" value="Lipid_A_LpxM"/>
    <property type="match status" value="1"/>
</dbReference>
<evidence type="ECO:0000256" key="3">
    <source>
        <dbReference type="ARBA" id="ARBA00022679"/>
    </source>
</evidence>
<keyword evidence="4 6" id="KW-0472">Membrane</keyword>
<dbReference type="PIRSF" id="PIRSF026649">
    <property type="entry name" value="MsbB"/>
    <property type="match status" value="1"/>
</dbReference>
<comment type="function">
    <text evidence="6">Catalyzes the transfer of an acyl chain from an acyl-[acyl-carrier-protein] (ACP) to a Kdo(2)-(acyl)-lipid IV(A) to form a Kdo(2)-lipid A.</text>
</comment>
<evidence type="ECO:0000256" key="6">
    <source>
        <dbReference type="HAMAP-Rule" id="MF_01944"/>
    </source>
</evidence>
<protein>
    <recommendedName>
        <fullName evidence="6">Lipid A biosynthesis acyltransferase</fullName>
        <ecNumber evidence="6">2.3.1.243</ecNumber>
    </recommendedName>
    <alternativeName>
        <fullName evidence="6">Kdo(2)-lauroyl-lipid IV(A) acyltransferase</fullName>
    </alternativeName>
</protein>
<dbReference type="EMBL" id="BMII01000014">
    <property type="protein sequence ID" value="GGB58896.1"/>
    <property type="molecule type" value="Genomic_DNA"/>
</dbReference>
<feature type="short sequence motif" description="HXXXXD motif" evidence="6">
    <location>
        <begin position="137"/>
        <end position="142"/>
    </location>
</feature>
<dbReference type="InterPro" id="IPR009003">
    <property type="entry name" value="Peptidase_S1_PA"/>
</dbReference>
<keyword evidence="6" id="KW-1133">Transmembrane helix</keyword>
<comment type="pathway">
    <text evidence="6">Bacterial outer membrane biogenesis; lipopolysaccharide biosynthesis.</text>
</comment>
<dbReference type="PANTHER" id="PTHR30606:SF4">
    <property type="entry name" value="LIPID A BIOSYNTHESIS MYRISTOYLTRANSFERASE"/>
    <property type="match status" value="1"/>
</dbReference>
<keyword evidence="5 6" id="KW-0012">Acyltransferase</keyword>
<keyword evidence="6" id="KW-0448">Lipopolysaccharide biosynthesis</keyword>
<proteinExistence type="inferred from homology"/>
<keyword evidence="3 6" id="KW-0808">Transferase</keyword>
<dbReference type="NCBIfam" id="NF006507">
    <property type="entry name" value="PRK08943.1"/>
    <property type="match status" value="1"/>
</dbReference>